<dbReference type="PROSITE" id="PS50088">
    <property type="entry name" value="ANK_REPEAT"/>
    <property type="match status" value="3"/>
</dbReference>
<accession>A0A8H3F7L9</accession>
<evidence type="ECO:0000256" key="4">
    <source>
        <dbReference type="SAM" id="MobiDB-lite"/>
    </source>
</evidence>
<protein>
    <submittedName>
        <fullName evidence="5">Uncharacterized protein</fullName>
    </submittedName>
</protein>
<dbReference type="AlphaFoldDB" id="A0A8H3F7L9"/>
<reference evidence="5" key="1">
    <citation type="submission" date="2021-03" db="EMBL/GenBank/DDBJ databases">
        <authorList>
            <person name="Tagirdzhanova G."/>
        </authorList>
    </citation>
    <scope>NUCLEOTIDE SEQUENCE</scope>
</reference>
<evidence type="ECO:0000256" key="3">
    <source>
        <dbReference type="PROSITE-ProRule" id="PRU00023"/>
    </source>
</evidence>
<sequence length="642" mass="70142">MSMLFEDFTSSTSSCPKCHLSSDQPQNLDAHCAGCGMWYRRITEYNDVDPSPPVSHISPRETHVVFGQPSLGSIMFGPALPAHLSASKKRKRENVPHDDITLFKRVRVLSKKTRFRRINQISGPFIGPATARTGFTELANQPIDLAEETLQVGQSEQPVADLASPACLDITSVPRTEHASTNGVSEDDTDHNDNDISMIPPRSRSRLCLGEKGDHHHIDSKDPEPSQTGLCRESSSIWGSSTEPFAGRLVNFSPPTGLYREPSSIYGSSTEPFPGRLLGNSDDGRASLSLPWPVNFSLPLEPPLHEAISHGHIDRVMQLLDPGVDIEHHWGTTPLCRAVAKQLHGITHLLLLKGANVNADDVECWTGIMRAAEKGDKKLTRLLLLHGADPERRNHLGQTALQIAARNKHDVVMRMLVDACAGETELLLAAANGHDAVVRLLLERGVSSAVEDASGLTPLHKAAARGQEAVVRSLLQKRGRGGGGRLSRTDTAAESCGTRLRVIGTTSYSGPRQIASVAALSGRHPHPPTEPFKLPNIVFQMYVMAKTKDGGGCRTAERVESLRAIMAPGLDVGELVSQPTTIKNCREPSFFIRKNRTGQRRKQSRLGFGGYQRHHVLTPLLTAIGWTKASVLPVRYPPRYDM</sequence>
<feature type="repeat" description="ANK" evidence="3">
    <location>
        <begin position="421"/>
        <end position="453"/>
    </location>
</feature>
<keyword evidence="2 3" id="KW-0040">ANK repeat</keyword>
<dbReference type="Pfam" id="PF12796">
    <property type="entry name" value="Ank_2"/>
    <property type="match status" value="1"/>
</dbReference>
<feature type="compositionally biased region" description="Polar residues" evidence="4">
    <location>
        <begin position="8"/>
        <end position="20"/>
    </location>
</feature>
<keyword evidence="1" id="KW-0677">Repeat</keyword>
<feature type="repeat" description="ANK" evidence="3">
    <location>
        <begin position="454"/>
        <end position="477"/>
    </location>
</feature>
<organism evidence="5 6">
    <name type="scientific">Alectoria fallacina</name>
    <dbReference type="NCBI Taxonomy" id="1903189"/>
    <lineage>
        <taxon>Eukaryota</taxon>
        <taxon>Fungi</taxon>
        <taxon>Dikarya</taxon>
        <taxon>Ascomycota</taxon>
        <taxon>Pezizomycotina</taxon>
        <taxon>Lecanoromycetes</taxon>
        <taxon>OSLEUM clade</taxon>
        <taxon>Lecanoromycetidae</taxon>
        <taxon>Lecanorales</taxon>
        <taxon>Lecanorineae</taxon>
        <taxon>Parmeliaceae</taxon>
        <taxon>Alectoria</taxon>
    </lineage>
</organism>
<evidence type="ECO:0000256" key="2">
    <source>
        <dbReference type="ARBA" id="ARBA00023043"/>
    </source>
</evidence>
<feature type="repeat" description="ANK" evidence="3">
    <location>
        <begin position="330"/>
        <end position="362"/>
    </location>
</feature>
<dbReference type="InterPro" id="IPR036770">
    <property type="entry name" value="Ankyrin_rpt-contain_sf"/>
</dbReference>
<dbReference type="Gene3D" id="1.25.40.20">
    <property type="entry name" value="Ankyrin repeat-containing domain"/>
    <property type="match status" value="1"/>
</dbReference>
<name>A0A8H3F7L9_9LECA</name>
<gene>
    <name evidence="5" type="ORF">ALECFALPRED_001647</name>
</gene>
<evidence type="ECO:0000256" key="1">
    <source>
        <dbReference type="ARBA" id="ARBA00022737"/>
    </source>
</evidence>
<dbReference type="Proteomes" id="UP000664203">
    <property type="component" value="Unassembled WGS sequence"/>
</dbReference>
<dbReference type="SUPFAM" id="SSF48403">
    <property type="entry name" value="Ankyrin repeat"/>
    <property type="match status" value="1"/>
</dbReference>
<dbReference type="InterPro" id="IPR002110">
    <property type="entry name" value="Ankyrin_rpt"/>
</dbReference>
<dbReference type="EMBL" id="CAJPDR010000140">
    <property type="protein sequence ID" value="CAF9920861.1"/>
    <property type="molecule type" value="Genomic_DNA"/>
</dbReference>
<dbReference type="PANTHER" id="PTHR24171">
    <property type="entry name" value="ANKYRIN REPEAT DOMAIN-CONTAINING PROTEIN 39-RELATED"/>
    <property type="match status" value="1"/>
</dbReference>
<feature type="region of interest" description="Disordered" evidence="4">
    <location>
        <begin position="1"/>
        <end position="20"/>
    </location>
</feature>
<proteinExistence type="predicted"/>
<dbReference type="PANTHER" id="PTHR24171:SF9">
    <property type="entry name" value="ANKYRIN REPEAT DOMAIN-CONTAINING PROTEIN 39"/>
    <property type="match status" value="1"/>
</dbReference>
<dbReference type="Pfam" id="PF00023">
    <property type="entry name" value="Ank"/>
    <property type="match status" value="2"/>
</dbReference>
<dbReference type="OrthoDB" id="366390at2759"/>
<comment type="caution">
    <text evidence="5">The sequence shown here is derived from an EMBL/GenBank/DDBJ whole genome shotgun (WGS) entry which is preliminary data.</text>
</comment>
<evidence type="ECO:0000313" key="6">
    <source>
        <dbReference type="Proteomes" id="UP000664203"/>
    </source>
</evidence>
<feature type="compositionally biased region" description="Polar residues" evidence="4">
    <location>
        <begin position="225"/>
        <end position="235"/>
    </location>
</feature>
<feature type="region of interest" description="Disordered" evidence="4">
    <location>
        <begin position="174"/>
        <end position="235"/>
    </location>
</feature>
<dbReference type="PROSITE" id="PS50297">
    <property type="entry name" value="ANK_REP_REGION"/>
    <property type="match status" value="2"/>
</dbReference>
<dbReference type="SMART" id="SM00248">
    <property type="entry name" value="ANK"/>
    <property type="match status" value="6"/>
</dbReference>
<keyword evidence="6" id="KW-1185">Reference proteome</keyword>
<evidence type="ECO:0000313" key="5">
    <source>
        <dbReference type="EMBL" id="CAF9920861.1"/>
    </source>
</evidence>
<feature type="compositionally biased region" description="Basic and acidic residues" evidence="4">
    <location>
        <begin position="209"/>
        <end position="224"/>
    </location>
</feature>